<feature type="domain" description="Helicase HerA central" evidence="2">
    <location>
        <begin position="247"/>
        <end position="343"/>
    </location>
</feature>
<dbReference type="Gene3D" id="3.40.50.300">
    <property type="entry name" value="P-loop containing nucleotide triphosphate hydrolases"/>
    <property type="match status" value="1"/>
</dbReference>
<dbReference type="Pfam" id="PF01935">
    <property type="entry name" value="DUF87"/>
    <property type="match status" value="1"/>
</dbReference>
<dbReference type="RefSeq" id="WP_186900666.1">
    <property type="nucleotide sequence ID" value="NZ_JACOOT010000002.1"/>
</dbReference>
<keyword evidence="1" id="KW-0472">Membrane</keyword>
<keyword evidence="1" id="KW-0812">Transmembrane</keyword>
<dbReference type="InterPro" id="IPR027417">
    <property type="entry name" value="P-loop_NTPase"/>
</dbReference>
<dbReference type="SUPFAM" id="SSF52540">
    <property type="entry name" value="P-loop containing nucleoside triphosphate hydrolases"/>
    <property type="match status" value="1"/>
</dbReference>
<reference evidence="3 4" key="1">
    <citation type="submission" date="2020-08" db="EMBL/GenBank/DDBJ databases">
        <title>Genome public.</title>
        <authorList>
            <person name="Liu C."/>
            <person name="Sun Q."/>
        </authorList>
    </citation>
    <scope>NUCLEOTIDE SEQUENCE [LARGE SCALE GENOMIC DNA]</scope>
    <source>
        <strain evidence="3 4">BX17</strain>
    </source>
</reference>
<keyword evidence="1" id="KW-1133">Transmembrane helix</keyword>
<keyword evidence="4" id="KW-1185">Reference proteome</keyword>
<evidence type="ECO:0000259" key="2">
    <source>
        <dbReference type="Pfam" id="PF01935"/>
    </source>
</evidence>
<feature type="transmembrane region" description="Helical" evidence="1">
    <location>
        <begin position="21"/>
        <end position="42"/>
    </location>
</feature>
<dbReference type="Proteomes" id="UP000652847">
    <property type="component" value="Unassembled WGS sequence"/>
</dbReference>
<dbReference type="AlphaFoldDB" id="A0A8I0AAN4"/>
<protein>
    <submittedName>
        <fullName evidence="3">DUF87 domain-containing protein</fullName>
    </submittedName>
</protein>
<evidence type="ECO:0000313" key="4">
    <source>
        <dbReference type="Proteomes" id="UP000652847"/>
    </source>
</evidence>
<evidence type="ECO:0000313" key="3">
    <source>
        <dbReference type="EMBL" id="MBC5649573.1"/>
    </source>
</evidence>
<dbReference type="InterPro" id="IPR002789">
    <property type="entry name" value="HerA_central"/>
</dbReference>
<accession>A0A8I0AAN4</accession>
<sequence>MINKIKNAIRKCRSEFEKAEMWKRFLFIALSLIALIVVFWIIRFLWGILPIILIPLFVVGIDKLEKWSIEQVQKPAPVYQPQLDGDTICDCMQEAICAAATMLELQQPISARSIIFAGHPSSDGLPRWWFRAKKKDAQFGSYDVLNVRDVLMDELEQAFVVNRNRFSPGTDGLFLDVCNDRGYYYELAVIPLNKRTAPYISQKLEDTKEKEEVFQVPEVTFSCSGTATPFLRKDPWIKYRKRLGIEVDLDKTPHIGIWGATGSGKSWLIKALVAYFLLKYDNPECTLSVADWKGQDYDFLKGCRGYYNHAHYGEALIKFKNILEARIAGKNVSLNRHLLVLDEWNNFLTSLTVSEKNQYLDDLSYCLNLGRSYNMNVVIGSQAAHAEFFGKSRDSISCVVGLGQISKVTAQMLFTPYTDEPIEPQPRGCGYLLLDGQPLQKIIVPYTDNTAPIENIMRDRCS</sequence>
<dbReference type="EMBL" id="JACOOT010000002">
    <property type="protein sequence ID" value="MBC5649573.1"/>
    <property type="molecule type" value="Genomic_DNA"/>
</dbReference>
<comment type="caution">
    <text evidence="3">The sequence shown here is derived from an EMBL/GenBank/DDBJ whole genome shotgun (WGS) entry which is preliminary data.</text>
</comment>
<evidence type="ECO:0000256" key="1">
    <source>
        <dbReference type="SAM" id="Phobius"/>
    </source>
</evidence>
<organism evidence="3 4">
    <name type="scientific">Blautia segnis</name>
    <dbReference type="NCBI Taxonomy" id="2763030"/>
    <lineage>
        <taxon>Bacteria</taxon>
        <taxon>Bacillati</taxon>
        <taxon>Bacillota</taxon>
        <taxon>Clostridia</taxon>
        <taxon>Lachnospirales</taxon>
        <taxon>Lachnospiraceae</taxon>
        <taxon>Blautia</taxon>
    </lineage>
</organism>
<name>A0A8I0AAN4_9FIRM</name>
<gene>
    <name evidence="3" type="ORF">H8S54_00155</name>
</gene>
<proteinExistence type="predicted"/>